<dbReference type="InterPro" id="IPR043426">
    <property type="entry name" value="MltB-like"/>
</dbReference>
<dbReference type="PANTHER" id="PTHR30163:SF8">
    <property type="entry name" value="LYTIC MUREIN TRANSGLYCOSYLASE"/>
    <property type="match status" value="1"/>
</dbReference>
<dbReference type="InterPro" id="IPR002477">
    <property type="entry name" value="Peptidoglycan-bd-like"/>
</dbReference>
<sequence length="410" mass="44946">MSLRNSIRLIAALCVLLVAGAASAQSIEAQFRDWLAQDLWPEAQRRGISSATFNDAFASVSPNLKLPDLVLPGESKPRSDRQHQAEFRAPSAYFQHIGGVVSGGRSRAGQLSGVLSAIEKRYGVSRGIVLAIWGRESGFGRAKIPHDAFEVLGTKAFLATRKEMFREEVLSALEMVERRGVSPRAMRSSWAGAMGQPQFMPSSYLKYAVDGDGNGTADIWKSEADTLASIANYLAQHGWVRGRDWGFEVTVPQSVSCALEGPDRGKRIADWQALGIRRVGGKAFPEHELRGEGYLMMPAGRFGPAFIVTPNFYRLKDYNESDLYALFVGHAGDRIMYGNSEFSGSWERVGGFDRGDVAAMQRGLERLGYDVGGADGLVGFKTRRSIGDWQQKNGIAPTCFPAGDTIRRLR</sequence>
<dbReference type="InterPro" id="IPR011970">
    <property type="entry name" value="MltB_2"/>
</dbReference>
<dbReference type="CDD" id="cd13399">
    <property type="entry name" value="Slt35-like"/>
    <property type="match status" value="1"/>
</dbReference>
<feature type="signal peptide" evidence="1">
    <location>
        <begin position="1"/>
        <end position="24"/>
    </location>
</feature>
<dbReference type="InterPro" id="IPR036366">
    <property type="entry name" value="PGBDSf"/>
</dbReference>
<keyword evidence="1" id="KW-0732">Signal</keyword>
<dbReference type="NCBIfam" id="TIGR02283">
    <property type="entry name" value="MltB_2"/>
    <property type="match status" value="1"/>
</dbReference>
<proteinExistence type="predicted"/>
<accession>A0ABS7R8J8</accession>
<dbReference type="EMBL" id="JAHSQO010000003">
    <property type="protein sequence ID" value="MBY8917252.1"/>
    <property type="molecule type" value="Genomic_DNA"/>
</dbReference>
<dbReference type="InterPro" id="IPR031304">
    <property type="entry name" value="SLT_2"/>
</dbReference>
<evidence type="ECO:0000313" key="5">
    <source>
        <dbReference type="Proteomes" id="UP000777661"/>
    </source>
</evidence>
<dbReference type="Gene3D" id="1.10.8.350">
    <property type="entry name" value="Bacterial muramidase"/>
    <property type="match status" value="1"/>
</dbReference>
<protein>
    <submittedName>
        <fullName evidence="4">Lytic murein transglycosylase</fullName>
    </submittedName>
</protein>
<evidence type="ECO:0000256" key="1">
    <source>
        <dbReference type="SAM" id="SignalP"/>
    </source>
</evidence>
<comment type="caution">
    <text evidence="4">The sequence shown here is derived from an EMBL/GenBank/DDBJ whole genome shotgun (WGS) entry which is preliminary data.</text>
</comment>
<feature type="domain" description="Transglycosylase SLT" evidence="3">
    <location>
        <begin position="31"/>
        <end position="333"/>
    </location>
</feature>
<keyword evidence="5" id="KW-1185">Reference proteome</keyword>
<evidence type="ECO:0000259" key="3">
    <source>
        <dbReference type="Pfam" id="PF13406"/>
    </source>
</evidence>
<dbReference type="RefSeq" id="WP_223004591.1">
    <property type="nucleotide sequence ID" value="NZ_JAHSQO010000003.1"/>
</dbReference>
<evidence type="ECO:0000313" key="4">
    <source>
        <dbReference type="EMBL" id="MBY8917252.1"/>
    </source>
</evidence>
<dbReference type="Pfam" id="PF01471">
    <property type="entry name" value="PG_binding_1"/>
    <property type="match status" value="1"/>
</dbReference>
<dbReference type="InterPro" id="IPR023346">
    <property type="entry name" value="Lysozyme-like_dom_sf"/>
</dbReference>
<dbReference type="Pfam" id="PF13406">
    <property type="entry name" value="SLT_2"/>
    <property type="match status" value="1"/>
</dbReference>
<name>A0ABS7R8J8_9HYPH</name>
<dbReference type="SUPFAM" id="SSF53955">
    <property type="entry name" value="Lysozyme-like"/>
    <property type="match status" value="1"/>
</dbReference>
<dbReference type="SUPFAM" id="SSF47090">
    <property type="entry name" value="PGBD-like"/>
    <property type="match status" value="1"/>
</dbReference>
<feature type="chain" id="PRO_5047252614" evidence="1">
    <location>
        <begin position="25"/>
        <end position="410"/>
    </location>
</feature>
<dbReference type="Gene3D" id="1.10.101.10">
    <property type="entry name" value="PGBD-like superfamily/PGBD"/>
    <property type="match status" value="1"/>
</dbReference>
<gene>
    <name evidence="4" type="ORF">KVG22_11680</name>
</gene>
<reference evidence="4 5" key="1">
    <citation type="submission" date="2021-06" db="EMBL/GenBank/DDBJ databases">
        <title>Nitratireductor porphyridii sp. nov., isolated from a small marine red alga, Porphyridium purpureum in South Korea.</title>
        <authorList>
            <person name="Kim K.H."/>
            <person name="Kristyanto S."/>
            <person name="Jeon C.O."/>
        </authorList>
    </citation>
    <scope>NUCLEOTIDE SEQUENCE [LARGE SCALE GENOMIC DNA]</scope>
    <source>
        <strain evidence="4 5">R6</strain>
    </source>
</reference>
<dbReference type="Proteomes" id="UP000777661">
    <property type="component" value="Unassembled WGS sequence"/>
</dbReference>
<feature type="domain" description="Peptidoglycan binding-like" evidence="2">
    <location>
        <begin position="355"/>
        <end position="398"/>
    </location>
</feature>
<dbReference type="PANTHER" id="PTHR30163">
    <property type="entry name" value="MEMBRANE-BOUND LYTIC MUREIN TRANSGLYCOSYLASE B"/>
    <property type="match status" value="1"/>
</dbReference>
<dbReference type="Gene3D" id="1.10.530.10">
    <property type="match status" value="1"/>
</dbReference>
<organism evidence="4 5">
    <name type="scientific">Nitratireductor rhodophyticola</name>
    <dbReference type="NCBI Taxonomy" id="2854036"/>
    <lineage>
        <taxon>Bacteria</taxon>
        <taxon>Pseudomonadati</taxon>
        <taxon>Pseudomonadota</taxon>
        <taxon>Alphaproteobacteria</taxon>
        <taxon>Hyphomicrobiales</taxon>
        <taxon>Phyllobacteriaceae</taxon>
        <taxon>Nitratireductor</taxon>
    </lineage>
</organism>
<evidence type="ECO:0000259" key="2">
    <source>
        <dbReference type="Pfam" id="PF01471"/>
    </source>
</evidence>
<dbReference type="InterPro" id="IPR036365">
    <property type="entry name" value="PGBD-like_sf"/>
</dbReference>